<dbReference type="AlphaFoldDB" id="A0A285N9K0"/>
<dbReference type="GO" id="GO:0046930">
    <property type="term" value="C:pore complex"/>
    <property type="evidence" value="ECO:0007669"/>
    <property type="project" value="UniProtKB-KW"/>
</dbReference>
<evidence type="ECO:0000313" key="11">
    <source>
        <dbReference type="EMBL" id="SNZ05968.1"/>
    </source>
</evidence>
<keyword evidence="3 10" id="KW-1134">Transmembrane beta strand</keyword>
<dbReference type="GO" id="GO:0009279">
    <property type="term" value="C:cell outer membrane"/>
    <property type="evidence" value="ECO:0007669"/>
    <property type="project" value="UniProtKB-SubCell"/>
</dbReference>
<evidence type="ECO:0000256" key="7">
    <source>
        <dbReference type="ARBA" id="ARBA00023114"/>
    </source>
</evidence>
<dbReference type="Proteomes" id="UP000219439">
    <property type="component" value="Unassembled WGS sequence"/>
</dbReference>
<dbReference type="GO" id="GO:0006811">
    <property type="term" value="P:monoatomic ion transport"/>
    <property type="evidence" value="ECO:0007669"/>
    <property type="project" value="UniProtKB-KW"/>
</dbReference>
<dbReference type="GO" id="GO:0015288">
    <property type="term" value="F:porin activity"/>
    <property type="evidence" value="ECO:0007669"/>
    <property type="project" value="UniProtKB-KW"/>
</dbReference>
<evidence type="ECO:0000256" key="10">
    <source>
        <dbReference type="RuleBase" id="RU364005"/>
    </source>
</evidence>
<evidence type="ECO:0000256" key="1">
    <source>
        <dbReference type="ARBA" id="ARBA00009521"/>
    </source>
</evidence>
<sequence>MNIKSLILGSAAALVAGGAAQAADLPVAEPVDYVKVCNAYGAGYHFIPGTDTCLKVSGYVRAEFRFNERKGGHTNNLPDNNDRADNKTNIYAKASLEFTAKEETELGTLVAYMRLEGATDTGTSGSNLTANDGFNKYYLSIGGLYAGLTDSAANITSTDVGMYGSTIGDHDTGAIGYNMDLGNGVTATLALENSQRAAIAGLAGATYAGQTLPDVVAALSVAQGWGSAKIGGAIHTINYDGVAVSQDNDIGYYVGAGVSFNLDMLSAGSSIGFSAGYGKGAMGFVGGTNDATWNGTDFKLNSAYKLGVALKYAWASNFNTVLTGSYLSYNDNASTADYKSWDAGFMAEYLPVNNLIVRAGVKYSKTNWSSAANAAGRQDVGTWEGKLRLQRNF</sequence>
<evidence type="ECO:0000256" key="9">
    <source>
        <dbReference type="ARBA" id="ARBA00023237"/>
    </source>
</evidence>
<accession>A0A285N9K0</accession>
<dbReference type="EMBL" id="OBEL01000001">
    <property type="protein sequence ID" value="SNZ05968.1"/>
    <property type="molecule type" value="Genomic_DNA"/>
</dbReference>
<keyword evidence="5 10" id="KW-0732">Signal</keyword>
<evidence type="ECO:0000256" key="3">
    <source>
        <dbReference type="ARBA" id="ARBA00022452"/>
    </source>
</evidence>
<keyword evidence="2 10" id="KW-0813">Transport</keyword>
<evidence type="ECO:0000313" key="12">
    <source>
        <dbReference type="Proteomes" id="UP000219439"/>
    </source>
</evidence>
<keyword evidence="7 10" id="KW-0626">Porin</keyword>
<keyword evidence="4 10" id="KW-0812">Transmembrane</keyword>
<reference evidence="11 12" key="1">
    <citation type="submission" date="2017-09" db="EMBL/GenBank/DDBJ databases">
        <authorList>
            <person name="Ehlers B."/>
            <person name="Leendertz F.H."/>
        </authorList>
    </citation>
    <scope>NUCLEOTIDE SEQUENCE [LARGE SCALE GENOMIC DNA]</scope>
    <source>
        <strain evidence="11 12">DSM 18289</strain>
    </source>
</reference>
<comment type="domain">
    <text evidence="10">Consists of 16-stranded beta-barrel sheets, with large surface-exposed loops, that form a transmembrane pore at the center of each barrel. The pore is partially ocluded by a peptide loop that folds into the pore lumen.</text>
</comment>
<feature type="signal peptide" evidence="10">
    <location>
        <begin position="1"/>
        <end position="22"/>
    </location>
</feature>
<keyword evidence="9 10" id="KW-0998">Cell outer membrane</keyword>
<dbReference type="Pfam" id="PF02530">
    <property type="entry name" value="Porin_2"/>
    <property type="match status" value="1"/>
</dbReference>
<comment type="function">
    <text evidence="10">Forms passive diffusion pores that allow small molecular weight hydrophilic materials across the outer membrane.</text>
</comment>
<evidence type="ECO:0000256" key="2">
    <source>
        <dbReference type="ARBA" id="ARBA00022448"/>
    </source>
</evidence>
<evidence type="ECO:0000256" key="5">
    <source>
        <dbReference type="ARBA" id="ARBA00022729"/>
    </source>
</evidence>
<gene>
    <name evidence="11" type="ORF">SAMN06265368_0251</name>
</gene>
<evidence type="ECO:0000256" key="8">
    <source>
        <dbReference type="ARBA" id="ARBA00023136"/>
    </source>
</evidence>
<feature type="chain" id="PRO_5011820547" description="Porin" evidence="10">
    <location>
        <begin position="23"/>
        <end position="393"/>
    </location>
</feature>
<dbReference type="SUPFAM" id="SSF56935">
    <property type="entry name" value="Porins"/>
    <property type="match status" value="1"/>
</dbReference>
<name>A0A285N9K0_9HYPH</name>
<organism evidence="11 12">
    <name type="scientific">Cohaesibacter gelatinilyticus</name>
    <dbReference type="NCBI Taxonomy" id="372072"/>
    <lineage>
        <taxon>Bacteria</taxon>
        <taxon>Pseudomonadati</taxon>
        <taxon>Pseudomonadota</taxon>
        <taxon>Alphaproteobacteria</taxon>
        <taxon>Hyphomicrobiales</taxon>
        <taxon>Cohaesibacteraceae</taxon>
    </lineage>
</organism>
<proteinExistence type="inferred from homology"/>
<evidence type="ECO:0000256" key="6">
    <source>
        <dbReference type="ARBA" id="ARBA00023065"/>
    </source>
</evidence>
<keyword evidence="6 10" id="KW-0406">Ion transport</keyword>
<dbReference type="InterPro" id="IPR003684">
    <property type="entry name" value="Porin_alphabac"/>
</dbReference>
<dbReference type="RefSeq" id="WP_170955900.1">
    <property type="nucleotide sequence ID" value="NZ_OBEL01000001.1"/>
</dbReference>
<comment type="similarity">
    <text evidence="1 10">Belongs to the alphaproteobacteria porin family.</text>
</comment>
<comment type="subcellular location">
    <subcellularLocation>
        <location evidence="10">Cell outer membrane</location>
        <topology evidence="10">Multi-pass membrane protein</topology>
    </subcellularLocation>
</comment>
<evidence type="ECO:0000256" key="4">
    <source>
        <dbReference type="ARBA" id="ARBA00022692"/>
    </source>
</evidence>
<protein>
    <recommendedName>
        <fullName evidence="10">Porin</fullName>
    </recommendedName>
</protein>
<keyword evidence="12" id="KW-1185">Reference proteome</keyword>
<keyword evidence="8 10" id="KW-0472">Membrane</keyword>